<dbReference type="PROSITE" id="PS00107">
    <property type="entry name" value="PROTEIN_KINASE_ATP"/>
    <property type="match status" value="1"/>
</dbReference>
<dbReference type="Gene3D" id="1.10.510.10">
    <property type="entry name" value="Transferase(Phosphotransferase) domain 1"/>
    <property type="match status" value="1"/>
</dbReference>
<organism evidence="14 15">
    <name type="scientific">Thalassiosira oceanica</name>
    <name type="common">Marine diatom</name>
    <dbReference type="NCBI Taxonomy" id="159749"/>
    <lineage>
        <taxon>Eukaryota</taxon>
        <taxon>Sar</taxon>
        <taxon>Stramenopiles</taxon>
        <taxon>Ochrophyta</taxon>
        <taxon>Bacillariophyta</taxon>
        <taxon>Coscinodiscophyceae</taxon>
        <taxon>Thalassiosirophycidae</taxon>
        <taxon>Thalassiosirales</taxon>
        <taxon>Thalassiosiraceae</taxon>
        <taxon>Thalassiosira</taxon>
    </lineage>
</organism>
<proteinExistence type="predicted"/>
<evidence type="ECO:0000256" key="5">
    <source>
        <dbReference type="ARBA" id="ARBA00022777"/>
    </source>
</evidence>
<dbReference type="Pfam" id="PF00027">
    <property type="entry name" value="cNMP_binding"/>
    <property type="match status" value="2"/>
</dbReference>
<dbReference type="SMART" id="SM00220">
    <property type="entry name" value="S_TKc"/>
    <property type="match status" value="1"/>
</dbReference>
<dbReference type="PROSITE" id="PS00888">
    <property type="entry name" value="CNMP_BINDING_1"/>
    <property type="match status" value="2"/>
</dbReference>
<feature type="binding site" evidence="9 10">
    <location>
        <position position="530"/>
    </location>
    <ligand>
        <name>ATP</name>
        <dbReference type="ChEBI" id="CHEBI:30616"/>
    </ligand>
</feature>
<dbReference type="InterPro" id="IPR014710">
    <property type="entry name" value="RmlC-like_jellyroll"/>
</dbReference>
<evidence type="ECO:0000256" key="1">
    <source>
        <dbReference type="ARBA" id="ARBA00022527"/>
    </source>
</evidence>
<reference evidence="14 15" key="1">
    <citation type="journal article" date="2012" name="Genome Biol.">
        <title>Genome and low-iron response of an oceanic diatom adapted to chronic iron limitation.</title>
        <authorList>
            <person name="Lommer M."/>
            <person name="Specht M."/>
            <person name="Roy A.S."/>
            <person name="Kraemer L."/>
            <person name="Andreson R."/>
            <person name="Gutowska M.A."/>
            <person name="Wolf J."/>
            <person name="Bergner S.V."/>
            <person name="Schilhabel M.B."/>
            <person name="Klostermeier U.C."/>
            <person name="Beiko R.G."/>
            <person name="Rosenstiel P."/>
            <person name="Hippler M."/>
            <person name="Laroche J."/>
        </authorList>
    </citation>
    <scope>NUCLEOTIDE SEQUENCE [LARGE SCALE GENOMIC DNA]</scope>
    <source>
        <strain evidence="14 15">CCMP1005</strain>
    </source>
</reference>
<dbReference type="InterPro" id="IPR017441">
    <property type="entry name" value="Protein_kinase_ATP_BS"/>
</dbReference>
<keyword evidence="5" id="KW-0418">Kinase</keyword>
<dbReference type="eggNOG" id="KOG0614">
    <property type="taxonomic scope" value="Eukaryota"/>
</dbReference>
<protein>
    <submittedName>
        <fullName evidence="14">Uncharacterized protein</fullName>
    </submittedName>
</protein>
<feature type="region of interest" description="Disordered" evidence="11">
    <location>
        <begin position="1"/>
        <end position="55"/>
    </location>
</feature>
<sequence>IRRRVPRAKETSSSNGLQQSACESSSSSRTSDTAYGDGDGGESGGEEARTQQTARARLRLQDSEQNITTNLIGASQHLQRKGAMVKMNMLSKLKSGKSSSKSSSGKSSSSGLDEATHLSSSSNSRSSRRGSSKDVKMTDARADSGNNVSVDVSNRSGGSSKKMSSSKVGTSSRQRSGMKSKKSNRQAIQGGPVDDVKDYVPPNIPKSDSARALIYKAIKPNVLFRTCDKEELSDLIDSFQPITHAKGSIVIREGDEGDGFYVLSNGSVSVYEQTEYKVTMSPGSGFGEIALLYSCPRTASIKAEEDCKLWVMDRRAFRVILSRHKRKRLNMKLMLLEKVKIHDKLLSEILKPNEMQSVAMAAKFQLFNAQEIIVRQGEKGDAFYMIQDGLVDVYIAEKNNGMPVVSLKKGTFFGEKALLSSDVRTATCVAQNNVKCLVLGREDFVRMLGDLEYLMNRNYEEREGAPHDDEEPELIGAHALDTNVHPKTKKFDQKEWDIKRTLGVGAYGFVKLVHWNRAPTTNSDVFYALKCVSKELIEEKNQEHKIKREQDIMVSLVHPFIARCYTVMEDPRGKYFLMEALCGGELCELLYFEQRFTEEWSMFYSAGVLAGFAHMHEKKVAYRDLKPENLVLDSAGYVKIVDFGLAKVIDKGQTYTFCGTPDYLAPEVILSEGHDWAVDYWGLGVLIYEMTEGVAPFYSDAPMETYRKALSGNIHIPDHFTVVVANLIKKLLHTEQAKRLGRHCGRHNSHHVSPLVLELRLGCTP</sequence>
<evidence type="ECO:0000256" key="7">
    <source>
        <dbReference type="ARBA" id="ARBA00022992"/>
    </source>
</evidence>
<dbReference type="InterPro" id="IPR000595">
    <property type="entry name" value="cNMP-bd_dom"/>
</dbReference>
<dbReference type="InterPro" id="IPR000719">
    <property type="entry name" value="Prot_kinase_dom"/>
</dbReference>
<dbReference type="PROSITE" id="PS50011">
    <property type="entry name" value="PROTEIN_KINASE_DOM"/>
    <property type="match status" value="1"/>
</dbReference>
<dbReference type="SMART" id="SM00100">
    <property type="entry name" value="cNMP"/>
    <property type="match status" value="2"/>
</dbReference>
<dbReference type="AlphaFoldDB" id="K0RZ01"/>
<dbReference type="InterPro" id="IPR018488">
    <property type="entry name" value="cNMP-bd_CS"/>
</dbReference>
<gene>
    <name evidence="14" type="ORF">THAOC_28893</name>
</gene>
<feature type="compositionally biased region" description="Basic and acidic residues" evidence="11">
    <location>
        <begin position="131"/>
        <end position="142"/>
    </location>
</feature>
<evidence type="ECO:0000256" key="10">
    <source>
        <dbReference type="PROSITE-ProRule" id="PRU10141"/>
    </source>
</evidence>
<keyword evidence="6 9" id="KW-0067">ATP-binding</keyword>
<dbReference type="SUPFAM" id="SSF51206">
    <property type="entry name" value="cAMP-binding domain-like"/>
    <property type="match status" value="2"/>
</dbReference>
<dbReference type="OrthoDB" id="63267at2759"/>
<keyword evidence="1" id="KW-0723">Serine/threonine-protein kinase</keyword>
<dbReference type="Gene3D" id="3.30.200.20">
    <property type="entry name" value="Phosphorylase Kinase, domain 1"/>
    <property type="match status" value="1"/>
</dbReference>
<dbReference type="PROSITE" id="PS00108">
    <property type="entry name" value="PROTEIN_KINASE_ST"/>
    <property type="match status" value="1"/>
</dbReference>
<dbReference type="PROSITE" id="PS50042">
    <property type="entry name" value="CNMP_BINDING_3"/>
    <property type="match status" value="2"/>
</dbReference>
<feature type="compositionally biased region" description="Low complexity" evidence="11">
    <location>
        <begin position="90"/>
        <end position="112"/>
    </location>
</feature>
<dbReference type="Pfam" id="PF00069">
    <property type="entry name" value="Pkinase"/>
    <property type="match status" value="1"/>
</dbReference>
<feature type="compositionally biased region" description="Low complexity" evidence="11">
    <location>
        <begin position="20"/>
        <end position="31"/>
    </location>
</feature>
<evidence type="ECO:0000256" key="2">
    <source>
        <dbReference type="ARBA" id="ARBA00022535"/>
    </source>
</evidence>
<name>K0RZ01_THAOC</name>
<feature type="domain" description="Protein kinase" evidence="12">
    <location>
        <begin position="496"/>
        <end position="756"/>
    </location>
</feature>
<feature type="binding site" evidence="9">
    <location>
        <begin position="502"/>
        <end position="510"/>
    </location>
    <ligand>
        <name>ATP</name>
        <dbReference type="ChEBI" id="CHEBI:30616"/>
    </ligand>
</feature>
<keyword evidence="7" id="KW-0142">cGMP-binding</keyword>
<comment type="caution">
    <text evidence="14">The sequence shown here is derived from an EMBL/GenBank/DDBJ whole genome shotgun (WGS) entry which is preliminary data.</text>
</comment>
<evidence type="ECO:0000256" key="3">
    <source>
        <dbReference type="ARBA" id="ARBA00022679"/>
    </source>
</evidence>
<dbReference type="InterPro" id="IPR018490">
    <property type="entry name" value="cNMP-bd_dom_sf"/>
</dbReference>
<evidence type="ECO:0000259" key="12">
    <source>
        <dbReference type="PROSITE" id="PS50011"/>
    </source>
</evidence>
<feature type="compositionally biased region" description="Low complexity" evidence="11">
    <location>
        <begin position="153"/>
        <end position="172"/>
    </location>
</feature>
<dbReference type="PIRSF" id="PIRSF000559">
    <property type="entry name" value="cGMP-dep_kinase"/>
    <property type="match status" value="1"/>
</dbReference>
<keyword evidence="2" id="KW-0140">cGMP</keyword>
<keyword evidence="3" id="KW-0808">Transferase</keyword>
<evidence type="ECO:0000256" key="11">
    <source>
        <dbReference type="SAM" id="MobiDB-lite"/>
    </source>
</evidence>
<dbReference type="SUPFAM" id="SSF56112">
    <property type="entry name" value="Protein kinase-like (PK-like)"/>
    <property type="match status" value="1"/>
</dbReference>
<dbReference type="PANTHER" id="PTHR24353:SF147">
    <property type="entry name" value="CGMP-DEPENDENT SERINE_THREONIN PROTEIN KINASE-RELATED"/>
    <property type="match status" value="1"/>
</dbReference>
<dbReference type="Gene3D" id="2.60.120.10">
    <property type="entry name" value="Jelly Rolls"/>
    <property type="match status" value="2"/>
</dbReference>
<dbReference type="Proteomes" id="UP000266841">
    <property type="component" value="Unassembled WGS sequence"/>
</dbReference>
<evidence type="ECO:0000256" key="6">
    <source>
        <dbReference type="ARBA" id="ARBA00022840"/>
    </source>
</evidence>
<dbReference type="PANTHER" id="PTHR24353">
    <property type="entry name" value="CYCLIC NUCLEOTIDE-DEPENDENT PROTEIN KINASE"/>
    <property type="match status" value="1"/>
</dbReference>
<dbReference type="EMBL" id="AGNL01040820">
    <property type="protein sequence ID" value="EJK51892.1"/>
    <property type="molecule type" value="Genomic_DNA"/>
</dbReference>
<dbReference type="GO" id="GO:0005524">
    <property type="term" value="F:ATP binding"/>
    <property type="evidence" value="ECO:0007669"/>
    <property type="project" value="UniProtKB-UniRule"/>
</dbReference>
<dbReference type="GO" id="GO:0004692">
    <property type="term" value="F:cGMP-dependent protein kinase activity"/>
    <property type="evidence" value="ECO:0007669"/>
    <property type="project" value="InterPro"/>
</dbReference>
<feature type="region of interest" description="Disordered" evidence="11">
    <location>
        <begin position="71"/>
        <end position="202"/>
    </location>
</feature>
<feature type="domain" description="Cyclic nucleotide-binding" evidence="13">
    <location>
        <begin position="223"/>
        <end position="338"/>
    </location>
</feature>
<dbReference type="InterPro" id="IPR002374">
    <property type="entry name" value="cGMP_dep_kinase"/>
</dbReference>
<evidence type="ECO:0000256" key="4">
    <source>
        <dbReference type="ARBA" id="ARBA00022741"/>
    </source>
</evidence>
<dbReference type="InterPro" id="IPR011009">
    <property type="entry name" value="Kinase-like_dom_sf"/>
</dbReference>
<dbReference type="PRINTS" id="PR00103">
    <property type="entry name" value="CAMPKINASE"/>
</dbReference>
<accession>K0RZ01</accession>
<dbReference type="GO" id="GO:0030553">
    <property type="term" value="F:cGMP binding"/>
    <property type="evidence" value="ECO:0007669"/>
    <property type="project" value="UniProtKB-KW"/>
</dbReference>
<keyword evidence="4 9" id="KW-0547">Nucleotide-binding</keyword>
<evidence type="ECO:0000313" key="14">
    <source>
        <dbReference type="EMBL" id="EJK51892.1"/>
    </source>
</evidence>
<feature type="domain" description="Cyclic nucleotide-binding" evidence="13">
    <location>
        <begin position="346"/>
        <end position="465"/>
    </location>
</feature>
<evidence type="ECO:0000256" key="9">
    <source>
        <dbReference type="PIRSR" id="PIRSR000559-2"/>
    </source>
</evidence>
<dbReference type="CDD" id="cd00038">
    <property type="entry name" value="CAP_ED"/>
    <property type="match status" value="2"/>
</dbReference>
<dbReference type="PROSITE" id="PS00889">
    <property type="entry name" value="CNMP_BINDING_2"/>
    <property type="match status" value="1"/>
</dbReference>
<keyword evidence="15" id="KW-1185">Reference proteome</keyword>
<feature type="active site" description="Proton acceptor" evidence="8">
    <location>
        <position position="624"/>
    </location>
</feature>
<evidence type="ECO:0000313" key="15">
    <source>
        <dbReference type="Proteomes" id="UP000266841"/>
    </source>
</evidence>
<feature type="non-terminal residue" evidence="14">
    <location>
        <position position="1"/>
    </location>
</feature>
<evidence type="ECO:0000256" key="8">
    <source>
        <dbReference type="PIRSR" id="PIRSR000559-1"/>
    </source>
</evidence>
<evidence type="ECO:0000259" key="13">
    <source>
        <dbReference type="PROSITE" id="PS50042"/>
    </source>
</evidence>
<dbReference type="InterPro" id="IPR008271">
    <property type="entry name" value="Ser/Thr_kinase_AS"/>
</dbReference>
<dbReference type="OMA" id="NSRMIED"/>